<protein>
    <recommendedName>
        <fullName evidence="3">Transposase (putative) gypsy type domain-containing protein</fullName>
    </recommendedName>
</protein>
<feature type="region of interest" description="Disordered" evidence="2">
    <location>
        <begin position="517"/>
        <end position="566"/>
    </location>
</feature>
<feature type="region of interest" description="Disordered" evidence="2">
    <location>
        <begin position="1"/>
        <end position="33"/>
    </location>
</feature>
<evidence type="ECO:0000259" key="3">
    <source>
        <dbReference type="Pfam" id="PF04195"/>
    </source>
</evidence>
<proteinExistence type="predicted"/>
<dbReference type="OrthoDB" id="1736701at2759"/>
<name>A0A9K3MUW4_HELAN</name>
<evidence type="ECO:0000256" key="2">
    <source>
        <dbReference type="SAM" id="MobiDB-lite"/>
    </source>
</evidence>
<dbReference type="AlphaFoldDB" id="A0A9K3MUW4"/>
<keyword evidence="1" id="KW-0175">Coiled coil</keyword>
<comment type="caution">
    <text evidence="4">The sequence shown here is derived from an EMBL/GenBank/DDBJ whole genome shotgun (WGS) entry which is preliminary data.</text>
</comment>
<reference evidence="4" key="2">
    <citation type="submission" date="2020-06" db="EMBL/GenBank/DDBJ databases">
        <title>Helianthus annuus Genome sequencing and assembly Release 2.</title>
        <authorList>
            <person name="Gouzy J."/>
            <person name="Langlade N."/>
            <person name="Munos S."/>
        </authorList>
    </citation>
    <scope>NUCLEOTIDE SEQUENCE</scope>
    <source>
        <tissue evidence="4">Leaves</tissue>
    </source>
</reference>
<feature type="coiled-coil region" evidence="1">
    <location>
        <begin position="653"/>
        <end position="698"/>
    </location>
</feature>
<accession>A0A9K3MUW4</accession>
<dbReference type="Pfam" id="PF04195">
    <property type="entry name" value="Transposase_28"/>
    <property type="match status" value="1"/>
</dbReference>
<evidence type="ECO:0000256" key="1">
    <source>
        <dbReference type="SAM" id="Coils"/>
    </source>
</evidence>
<evidence type="ECO:0000313" key="5">
    <source>
        <dbReference type="Proteomes" id="UP000215914"/>
    </source>
</evidence>
<evidence type="ECO:0000313" key="4">
    <source>
        <dbReference type="EMBL" id="KAF5777141.1"/>
    </source>
</evidence>
<feature type="domain" description="Transposase (putative) gypsy type" evidence="3">
    <location>
        <begin position="84"/>
        <end position="142"/>
    </location>
</feature>
<keyword evidence="5" id="KW-1185">Reference proteome</keyword>
<sequence length="1004" mass="109519">MAELSSPHNVEGENPEQPLVAEEEEEGAAGGGLPALKWTRKSFDRLMLEVQMPSEYGAQYPSEGDTGADAPAGYVTMWSDFFGDCNLRLPLTVFVMDILEWYKVHISQVSPLGMIRIRNFEFTFRALGIEPTVGDFRRFYQMTVSMGFFSFRLRDGTPKLMTPPKGMTMWKKKFFYIKSAALAVDMTFRNVTETIITETIAMPSLKSVQWFPQLQTIESVKLTNTQLWLLRMMLRRGKNSKPVVREKSGEDAPAWRMFAPDFEGTVETVVCADGEQDHNTLIRSNFRVPTAAALAVELPVGKGDLGALGDPEAKGVPKRQTVKGVRFRQKKIKEVTTVPHLVPQAAGISHSSFRRHKDYVIVSDTLEGLSTAAESHSGAAKKQAEEAAAEGTAAGPPVIGEKRRPEQKAAGGVETKRRRLVTKRSAPAQKKPAVVVERQDEDFSIFDAPESPPRAMGAGGTEVPSTPPVKVVPESTVQKEGTAENAAAQIFDTVDSSNNLISPNEGDDLSLRFAATGKQHSDAEPQKTGDEARQHDAGPQKSAVDKGTSSSAGGAGYDGPPIQPGESELEYYYRTYSQDRSTLYHRPPWTVLQGDDIANDPAACREILGGLGTPFEVERARAAPRELRINQLSTMLVGSSIVANAILEDYKVLGRREEEAARMRAEAEKLVEAARAGAEQLEKDKAAFEKQKQTSEWAAAARLKQVRTLAKLLADERKSWNEKMSNERKKWNASWAKQNDILFHARQELTNAKAANATLSQEKAAAEAVSVKALQAKADALKALAEAKEAGARASKALEEAAEKESRSSKALEEVNAERIRLDKVVSSLQAEVQARAVAVTDLTARVSDAEKRADAAAEAKDVLVSSFNQLEADREWLRTHGIARIVEAIMNAPETSSGLDLVKERARDAGFKAGYNRCIGHINVLSAGGYTDQASGFRDVDTEGRLKAAVASFYDTPLACVGELDECLEVADYVDRLRMLYPDVEEEEPAGGAGGDAGTSGTK</sequence>
<feature type="coiled-coil region" evidence="1">
    <location>
        <begin position="749"/>
        <end position="860"/>
    </location>
</feature>
<reference evidence="4" key="1">
    <citation type="journal article" date="2017" name="Nature">
        <title>The sunflower genome provides insights into oil metabolism, flowering and Asterid evolution.</title>
        <authorList>
            <person name="Badouin H."/>
            <person name="Gouzy J."/>
            <person name="Grassa C.J."/>
            <person name="Murat F."/>
            <person name="Staton S.E."/>
            <person name="Cottret L."/>
            <person name="Lelandais-Briere C."/>
            <person name="Owens G.L."/>
            <person name="Carrere S."/>
            <person name="Mayjonade B."/>
            <person name="Legrand L."/>
            <person name="Gill N."/>
            <person name="Kane N.C."/>
            <person name="Bowers J.E."/>
            <person name="Hubner S."/>
            <person name="Bellec A."/>
            <person name="Berard A."/>
            <person name="Berges H."/>
            <person name="Blanchet N."/>
            <person name="Boniface M.C."/>
            <person name="Brunel D."/>
            <person name="Catrice O."/>
            <person name="Chaidir N."/>
            <person name="Claudel C."/>
            <person name="Donnadieu C."/>
            <person name="Faraut T."/>
            <person name="Fievet G."/>
            <person name="Helmstetter N."/>
            <person name="King M."/>
            <person name="Knapp S.J."/>
            <person name="Lai Z."/>
            <person name="Le Paslier M.C."/>
            <person name="Lippi Y."/>
            <person name="Lorenzon L."/>
            <person name="Mandel J.R."/>
            <person name="Marage G."/>
            <person name="Marchand G."/>
            <person name="Marquand E."/>
            <person name="Bret-Mestries E."/>
            <person name="Morien E."/>
            <person name="Nambeesan S."/>
            <person name="Nguyen T."/>
            <person name="Pegot-Espagnet P."/>
            <person name="Pouilly N."/>
            <person name="Raftis F."/>
            <person name="Sallet E."/>
            <person name="Schiex T."/>
            <person name="Thomas J."/>
            <person name="Vandecasteele C."/>
            <person name="Vares D."/>
            <person name="Vear F."/>
            <person name="Vautrin S."/>
            <person name="Crespi M."/>
            <person name="Mangin B."/>
            <person name="Burke J.M."/>
            <person name="Salse J."/>
            <person name="Munos S."/>
            <person name="Vincourt P."/>
            <person name="Rieseberg L.H."/>
            <person name="Langlade N.B."/>
        </authorList>
    </citation>
    <scope>NUCLEOTIDE SEQUENCE</scope>
    <source>
        <tissue evidence="4">Leaves</tissue>
    </source>
</reference>
<dbReference type="PANTHER" id="PTHR43941:SF4">
    <property type="entry name" value="AH_BAR DOMAIN SUPERFAMILY PROTEIN"/>
    <property type="match status" value="1"/>
</dbReference>
<dbReference type="Proteomes" id="UP000215914">
    <property type="component" value="Unassembled WGS sequence"/>
</dbReference>
<dbReference type="EMBL" id="MNCJ02000327">
    <property type="protein sequence ID" value="KAF5777141.1"/>
    <property type="molecule type" value="Genomic_DNA"/>
</dbReference>
<organism evidence="4 5">
    <name type="scientific">Helianthus annuus</name>
    <name type="common">Common sunflower</name>
    <dbReference type="NCBI Taxonomy" id="4232"/>
    <lineage>
        <taxon>Eukaryota</taxon>
        <taxon>Viridiplantae</taxon>
        <taxon>Streptophyta</taxon>
        <taxon>Embryophyta</taxon>
        <taxon>Tracheophyta</taxon>
        <taxon>Spermatophyta</taxon>
        <taxon>Magnoliopsida</taxon>
        <taxon>eudicotyledons</taxon>
        <taxon>Gunneridae</taxon>
        <taxon>Pentapetalae</taxon>
        <taxon>asterids</taxon>
        <taxon>campanulids</taxon>
        <taxon>Asterales</taxon>
        <taxon>Asteraceae</taxon>
        <taxon>Asteroideae</taxon>
        <taxon>Heliantheae alliance</taxon>
        <taxon>Heliantheae</taxon>
        <taxon>Helianthus</taxon>
    </lineage>
</organism>
<gene>
    <name evidence="4" type="ORF">HanXRQr2_Chr12g0532211</name>
</gene>
<feature type="region of interest" description="Disordered" evidence="2">
    <location>
        <begin position="373"/>
        <end position="482"/>
    </location>
</feature>
<dbReference type="InterPro" id="IPR007321">
    <property type="entry name" value="Transposase_28"/>
</dbReference>
<dbReference type="Gramene" id="mRNA:HanXRQr2_Chr12g0532211">
    <property type="protein sequence ID" value="mRNA:HanXRQr2_Chr12g0532211"/>
    <property type="gene ID" value="HanXRQr2_Chr12g0532211"/>
</dbReference>
<dbReference type="PANTHER" id="PTHR43941">
    <property type="entry name" value="STRUCTURAL MAINTENANCE OF CHROMOSOMES PROTEIN 2"/>
    <property type="match status" value="1"/>
</dbReference>
<feature type="compositionally biased region" description="Basic and acidic residues" evidence="2">
    <location>
        <begin position="519"/>
        <end position="538"/>
    </location>
</feature>